<feature type="domain" description="Organic solvent tolerance-like N-terminal" evidence="2">
    <location>
        <begin position="50"/>
        <end position="181"/>
    </location>
</feature>
<dbReference type="STRING" id="568816.Acin_2165"/>
<dbReference type="InterPro" id="IPR005653">
    <property type="entry name" value="OstA-like_N"/>
</dbReference>
<organism evidence="3 4">
    <name type="scientific">Acidaminococcus intestini (strain RyC-MR95)</name>
    <dbReference type="NCBI Taxonomy" id="568816"/>
    <lineage>
        <taxon>Bacteria</taxon>
        <taxon>Bacillati</taxon>
        <taxon>Bacillota</taxon>
        <taxon>Negativicutes</taxon>
        <taxon>Acidaminococcales</taxon>
        <taxon>Acidaminococcaceae</taxon>
        <taxon>Acidaminococcus</taxon>
    </lineage>
</organism>
<dbReference type="Pfam" id="PF03968">
    <property type="entry name" value="LptD_N"/>
    <property type="match status" value="1"/>
</dbReference>
<dbReference type="EMBL" id="CP003058">
    <property type="protein sequence ID" value="AEQ23364.1"/>
    <property type="molecule type" value="Genomic_DNA"/>
</dbReference>
<reference evidence="3 4" key="1">
    <citation type="journal article" date="2011" name="J. Bacteriol.">
        <title>Complete genome sequence of Acidaminococcus intestini RYC-MR95, a Gram-negative bacterium from the phylum Firmicutes.</title>
        <authorList>
            <person name="D'Auria G."/>
            <person name="Galan J.C."/>
            <person name="Rodriguez-Alcayna M."/>
            <person name="Moya A."/>
            <person name="Baquero F."/>
            <person name="Latorre A."/>
        </authorList>
    </citation>
    <scope>NUCLEOTIDE SEQUENCE [LARGE SCALE GENOMIC DNA]</scope>
    <source>
        <strain evidence="3 4">RyC-MR95</strain>
    </source>
</reference>
<evidence type="ECO:0000259" key="2">
    <source>
        <dbReference type="Pfam" id="PF03968"/>
    </source>
</evidence>
<dbReference type="AlphaFoldDB" id="G4Q5R8"/>
<proteinExistence type="predicted"/>
<dbReference type="KEGG" id="ain:Acin_2165"/>
<evidence type="ECO:0000256" key="1">
    <source>
        <dbReference type="SAM" id="SignalP"/>
    </source>
</evidence>
<evidence type="ECO:0000313" key="3">
    <source>
        <dbReference type="EMBL" id="AEQ23364.1"/>
    </source>
</evidence>
<accession>G4Q5R8</accession>
<dbReference type="eggNOG" id="COG1452">
    <property type="taxonomic scope" value="Bacteria"/>
</dbReference>
<keyword evidence="1" id="KW-0732">Signal</keyword>
<protein>
    <submittedName>
        <fullName evidence="3">OstA family protein</fullName>
    </submittedName>
</protein>
<keyword evidence="4" id="KW-1185">Reference proteome</keyword>
<feature type="signal peptide" evidence="1">
    <location>
        <begin position="1"/>
        <end position="47"/>
    </location>
</feature>
<gene>
    <name evidence="3" type="ordered locus">Acin_2165</name>
</gene>
<feature type="chain" id="PRO_5003467527" evidence="1">
    <location>
        <begin position="48"/>
        <end position="185"/>
    </location>
</feature>
<dbReference type="InParanoid" id="G4Q5R8"/>
<dbReference type="Gene3D" id="2.60.450.10">
    <property type="entry name" value="Lipopolysaccharide (LPS) transport protein A like domain"/>
    <property type="match status" value="1"/>
</dbReference>
<evidence type="ECO:0000313" key="4">
    <source>
        <dbReference type="Proteomes" id="UP000007093"/>
    </source>
</evidence>
<sequence>MLFFMEESWKSHFSAGLFLEEASPMLKKIFLCCCLLMTFLSAPLASAAPEITYDHQEFDPDTLTYRLSGHVAVKTGNRTITADRAEVSLLTNEVRAWGNISLVDGDITFRGTSTIVRHSDHSAEVEGPVIFEEGDADIRAQQGRFDWETKLATFTGDAVYVNHKTGDRVEKDTLTYNVKTKKIVQ</sequence>
<dbReference type="Proteomes" id="UP000007093">
    <property type="component" value="Chromosome"/>
</dbReference>
<dbReference type="PATRIC" id="fig|568816.4.peg.2098"/>
<dbReference type="HOGENOM" id="CLU_129312_0_0_9"/>
<name>G4Q5R8_ACIIR</name>